<dbReference type="Pfam" id="PF13519">
    <property type="entry name" value="VWA_2"/>
    <property type="match status" value="1"/>
</dbReference>
<protein>
    <submittedName>
        <fullName evidence="2">VWA domain-containing protein</fullName>
    </submittedName>
</protein>
<reference evidence="2 3" key="1">
    <citation type="submission" date="2020-11" db="EMBL/GenBank/DDBJ databases">
        <title>Actinomyces sp. ZJ750.</title>
        <authorList>
            <person name="Zhou J."/>
        </authorList>
    </citation>
    <scope>NUCLEOTIDE SEQUENCE [LARGE SCALE GENOMIC DNA]</scope>
    <source>
        <strain evidence="2 3">ZJ750</strain>
    </source>
</reference>
<evidence type="ECO:0000313" key="2">
    <source>
        <dbReference type="EMBL" id="QPL05208.1"/>
    </source>
</evidence>
<dbReference type="PROSITE" id="PS50234">
    <property type="entry name" value="VWFA"/>
    <property type="match status" value="1"/>
</dbReference>
<dbReference type="InterPro" id="IPR036465">
    <property type="entry name" value="vWFA_dom_sf"/>
</dbReference>
<dbReference type="KEGG" id="arep:ID810_10865"/>
<dbReference type="SUPFAM" id="SSF53300">
    <property type="entry name" value="vWA-like"/>
    <property type="match status" value="1"/>
</dbReference>
<evidence type="ECO:0000313" key="3">
    <source>
        <dbReference type="Proteomes" id="UP000594637"/>
    </source>
</evidence>
<proteinExistence type="predicted"/>
<dbReference type="InterPro" id="IPR002035">
    <property type="entry name" value="VWF_A"/>
</dbReference>
<keyword evidence="3" id="KW-1185">Reference proteome</keyword>
<dbReference type="AlphaFoldDB" id="A0A7T0LL88"/>
<dbReference type="EMBL" id="CP063989">
    <property type="protein sequence ID" value="QPL05208.1"/>
    <property type="molecule type" value="Genomic_DNA"/>
</dbReference>
<evidence type="ECO:0000259" key="1">
    <source>
        <dbReference type="PROSITE" id="PS50234"/>
    </source>
</evidence>
<accession>A0A7T0LL88</accession>
<dbReference type="RefSeq" id="WP_166857285.1">
    <property type="nucleotide sequence ID" value="NZ_CP063989.1"/>
</dbReference>
<organism evidence="2 3">
    <name type="scientific">Actinomyces respiraculi</name>
    <dbReference type="NCBI Taxonomy" id="2744574"/>
    <lineage>
        <taxon>Bacteria</taxon>
        <taxon>Bacillati</taxon>
        <taxon>Actinomycetota</taxon>
        <taxon>Actinomycetes</taxon>
        <taxon>Actinomycetales</taxon>
        <taxon>Actinomycetaceae</taxon>
        <taxon>Actinomyces</taxon>
    </lineage>
</organism>
<sequence>MVMPWLTAALVLVAAVLVVLAATGLLTGRSGRLSDALKRLRRTSPSDPAPMRLGNAAALLASPHVRSSIAHRRVVLAGLALLAVGAFSASATLAGRPVAVTERSDTLSNRDIVLCLDTSTSMLTTDARILQTFSDLLDSFDGERVALVAWNSTAQTMVPLTDDYDLLRSEMHEIAEALDFVPSYGNPALYDYYDTFIGTFGDVEASSLIGDGLASCALAFDREVEDRSRTVILASDNQVLDPYDLQIYNLAEAADLATERGVRLISVYGADPELLDPYLAADDITRARAELQTVTTEHGGLFYESDDADAAAGIVRELEADQIEEVQGDVVTVVSDEPVAPAARLMVCVVVLLGLAAWRRV</sequence>
<name>A0A7T0LL88_9ACTO</name>
<feature type="domain" description="VWFA" evidence="1">
    <location>
        <begin position="111"/>
        <end position="323"/>
    </location>
</feature>
<gene>
    <name evidence="2" type="ORF">ID810_10865</name>
</gene>
<dbReference type="Gene3D" id="3.40.50.410">
    <property type="entry name" value="von Willebrand factor, type A domain"/>
    <property type="match status" value="1"/>
</dbReference>
<dbReference type="Proteomes" id="UP000594637">
    <property type="component" value="Chromosome"/>
</dbReference>